<sequence length="115" mass="12688">MLSCINRFRQFSSSRRSFTVGKIIYNKPANAINSSSTIPEVSGLSEACVKVPSQPVGPGAAKNTGYKNPEYFCYNQMSYYEAEVEIISGSSSHFDNLLDNDNMTTTTEHTTTIDN</sequence>
<dbReference type="Pfam" id="PF15880">
    <property type="entry name" value="NDUFV3"/>
    <property type="match status" value="1"/>
</dbReference>
<accession>A0ABQ9JF74</accession>
<gene>
    <name evidence="1" type="ORF">NQ317_011830</name>
</gene>
<evidence type="ECO:0000313" key="2">
    <source>
        <dbReference type="Proteomes" id="UP001162164"/>
    </source>
</evidence>
<evidence type="ECO:0000313" key="1">
    <source>
        <dbReference type="EMBL" id="KAJ8976834.1"/>
    </source>
</evidence>
<dbReference type="InterPro" id="IPR026193">
    <property type="entry name" value="NDUFV3"/>
</dbReference>
<name>A0ABQ9JF74_9CUCU</name>
<comment type="caution">
    <text evidence="1">The sequence shown here is derived from an EMBL/GenBank/DDBJ whole genome shotgun (WGS) entry which is preliminary data.</text>
</comment>
<proteinExistence type="predicted"/>
<protein>
    <submittedName>
        <fullName evidence="1">Uncharacterized protein</fullName>
    </submittedName>
</protein>
<keyword evidence="2" id="KW-1185">Reference proteome</keyword>
<dbReference type="EMBL" id="JAPWTJ010000619">
    <property type="protein sequence ID" value="KAJ8976834.1"/>
    <property type="molecule type" value="Genomic_DNA"/>
</dbReference>
<dbReference type="Proteomes" id="UP001162164">
    <property type="component" value="Unassembled WGS sequence"/>
</dbReference>
<organism evidence="1 2">
    <name type="scientific">Molorchus minor</name>
    <dbReference type="NCBI Taxonomy" id="1323400"/>
    <lineage>
        <taxon>Eukaryota</taxon>
        <taxon>Metazoa</taxon>
        <taxon>Ecdysozoa</taxon>
        <taxon>Arthropoda</taxon>
        <taxon>Hexapoda</taxon>
        <taxon>Insecta</taxon>
        <taxon>Pterygota</taxon>
        <taxon>Neoptera</taxon>
        <taxon>Endopterygota</taxon>
        <taxon>Coleoptera</taxon>
        <taxon>Polyphaga</taxon>
        <taxon>Cucujiformia</taxon>
        <taxon>Chrysomeloidea</taxon>
        <taxon>Cerambycidae</taxon>
        <taxon>Lamiinae</taxon>
        <taxon>Monochamini</taxon>
        <taxon>Molorchus</taxon>
    </lineage>
</organism>
<reference evidence="1" key="1">
    <citation type="journal article" date="2023" name="Insect Mol. Biol.">
        <title>Genome sequencing provides insights into the evolution of gene families encoding plant cell wall-degrading enzymes in longhorned beetles.</title>
        <authorList>
            <person name="Shin N.R."/>
            <person name="Okamura Y."/>
            <person name="Kirsch R."/>
            <person name="Pauchet Y."/>
        </authorList>
    </citation>
    <scope>NUCLEOTIDE SEQUENCE</scope>
    <source>
        <strain evidence="1">MMC_N1</strain>
    </source>
</reference>